<evidence type="ECO:0000313" key="2">
    <source>
        <dbReference type="Proteomes" id="UP000201728"/>
    </source>
</evidence>
<organism evidence="1 2">
    <name type="scientific">Legionella clemsonensis</name>
    <dbReference type="NCBI Taxonomy" id="1867846"/>
    <lineage>
        <taxon>Bacteria</taxon>
        <taxon>Pseudomonadati</taxon>
        <taxon>Pseudomonadota</taxon>
        <taxon>Gammaproteobacteria</taxon>
        <taxon>Legionellales</taxon>
        <taxon>Legionellaceae</taxon>
        <taxon>Legionella</taxon>
    </lineage>
</organism>
<keyword evidence="2" id="KW-1185">Reference proteome</keyword>
<dbReference type="Proteomes" id="UP000201728">
    <property type="component" value="Chromosome"/>
</dbReference>
<dbReference type="KEGG" id="lcd:clem_09045"/>
<dbReference type="AlphaFoldDB" id="A0A222P3C7"/>
<sequence length="170" mass="19818">MKNTPEKYVGSGFYIKGDIDYLEKHPEGIAQGWNVIFIGLDEKSSPLFLAANEYKQRFIFTYHEMLSLLATGFNQFPDAHTNPLVYKFVEGRDMEGFKKGNQSAFDTSMIKLFITNLPEAMKRLHEFCDNAYVYLIRRAKDMIPSLTRLNLQLFIAHSFLTRVMIMTQYY</sequence>
<accession>A0A222P3C7</accession>
<dbReference type="EMBL" id="CP016397">
    <property type="protein sequence ID" value="ASQ46360.1"/>
    <property type="molecule type" value="Genomic_DNA"/>
</dbReference>
<reference evidence="2" key="1">
    <citation type="submission" date="2016-07" db="EMBL/GenBank/DDBJ databases">
        <authorList>
            <person name="Florea S."/>
            <person name="Webb J.S."/>
            <person name="Jaromczyk J."/>
            <person name="Schardl C.L."/>
        </authorList>
    </citation>
    <scope>NUCLEOTIDE SEQUENCE [LARGE SCALE GENOMIC DNA]</scope>
    <source>
        <strain evidence="2">CDC-D5610</strain>
    </source>
</reference>
<dbReference type="OrthoDB" id="5653997at2"/>
<name>A0A222P3C7_9GAMM</name>
<evidence type="ECO:0000313" key="1">
    <source>
        <dbReference type="EMBL" id="ASQ46360.1"/>
    </source>
</evidence>
<protein>
    <submittedName>
        <fullName evidence="1">Uncharacterized protein</fullName>
    </submittedName>
</protein>
<gene>
    <name evidence="1" type="ORF">clem_09045</name>
</gene>
<proteinExistence type="predicted"/>
<dbReference type="RefSeq" id="WP_094091228.1">
    <property type="nucleotide sequence ID" value="NZ_CP016397.1"/>
</dbReference>